<gene>
    <name evidence="2" type="ORF">LY79DRAFT_578747</name>
</gene>
<dbReference type="Proteomes" id="UP001230504">
    <property type="component" value="Unassembled WGS sequence"/>
</dbReference>
<evidence type="ECO:0000313" key="3">
    <source>
        <dbReference type="Proteomes" id="UP001230504"/>
    </source>
</evidence>
<dbReference type="AlphaFoldDB" id="A0AAD8Q288"/>
<feature type="region of interest" description="Disordered" evidence="1">
    <location>
        <begin position="177"/>
        <end position="207"/>
    </location>
</feature>
<keyword evidence="3" id="KW-1185">Reference proteome</keyword>
<evidence type="ECO:0000256" key="1">
    <source>
        <dbReference type="SAM" id="MobiDB-lite"/>
    </source>
</evidence>
<comment type="caution">
    <text evidence="2">The sequence shown here is derived from an EMBL/GenBank/DDBJ whole genome shotgun (WGS) entry which is preliminary data.</text>
</comment>
<protein>
    <submittedName>
        <fullName evidence="2">Uncharacterized protein</fullName>
    </submittedName>
</protein>
<dbReference type="EMBL" id="JAHLJV010000021">
    <property type="protein sequence ID" value="KAK1594100.1"/>
    <property type="molecule type" value="Genomic_DNA"/>
</dbReference>
<dbReference type="GeneID" id="85444211"/>
<dbReference type="RefSeq" id="XP_060415321.1">
    <property type="nucleotide sequence ID" value="XM_060559971.1"/>
</dbReference>
<evidence type="ECO:0000313" key="2">
    <source>
        <dbReference type="EMBL" id="KAK1594100.1"/>
    </source>
</evidence>
<feature type="region of interest" description="Disordered" evidence="1">
    <location>
        <begin position="30"/>
        <end position="58"/>
    </location>
</feature>
<feature type="compositionally biased region" description="Polar residues" evidence="1">
    <location>
        <begin position="30"/>
        <end position="54"/>
    </location>
</feature>
<reference evidence="2" key="1">
    <citation type="submission" date="2021-06" db="EMBL/GenBank/DDBJ databases">
        <title>Comparative genomics, transcriptomics and evolutionary studies reveal genomic signatures of adaptation to plant cell wall in hemibiotrophic fungi.</title>
        <authorList>
            <consortium name="DOE Joint Genome Institute"/>
            <person name="Baroncelli R."/>
            <person name="Diaz J.F."/>
            <person name="Benocci T."/>
            <person name="Peng M."/>
            <person name="Battaglia E."/>
            <person name="Haridas S."/>
            <person name="Andreopoulos W."/>
            <person name="Labutti K."/>
            <person name="Pangilinan J."/>
            <person name="Floch G.L."/>
            <person name="Makela M.R."/>
            <person name="Henrissat B."/>
            <person name="Grigoriev I.V."/>
            <person name="Crouch J.A."/>
            <person name="De Vries R.P."/>
            <person name="Sukno S.A."/>
            <person name="Thon M.R."/>
        </authorList>
    </citation>
    <scope>NUCLEOTIDE SEQUENCE</scope>
    <source>
        <strain evidence="2">CBS 125086</strain>
    </source>
</reference>
<sequence length="207" mass="22624">MTGEGLGDLILCGSVFGLTVADRLAEYSSSTLSPENGTSLRIENKCSRPSPSTSHKNENTIHAPGAFFPVLYLWLRFTSTPQLGLTTGEENDLEDPTDGTEELCRNYSDGDFKLKFYFTVNLPGTTSSCTANKAYGYAFEGVNWTELARDLGWKEPVGKIEAGAVVTLIEPKIEDFKDKEGKDVEGKGEDVEENGKDVEKGPHCEPE</sequence>
<name>A0AAD8Q288_9PEZI</name>
<proteinExistence type="predicted"/>
<accession>A0AAD8Q288</accession>
<organism evidence="2 3">
    <name type="scientific">Colletotrichum navitas</name>
    <dbReference type="NCBI Taxonomy" id="681940"/>
    <lineage>
        <taxon>Eukaryota</taxon>
        <taxon>Fungi</taxon>
        <taxon>Dikarya</taxon>
        <taxon>Ascomycota</taxon>
        <taxon>Pezizomycotina</taxon>
        <taxon>Sordariomycetes</taxon>
        <taxon>Hypocreomycetidae</taxon>
        <taxon>Glomerellales</taxon>
        <taxon>Glomerellaceae</taxon>
        <taxon>Colletotrichum</taxon>
        <taxon>Colletotrichum graminicola species complex</taxon>
    </lineage>
</organism>